<feature type="compositionally biased region" description="Polar residues" evidence="3">
    <location>
        <begin position="130"/>
        <end position="140"/>
    </location>
</feature>
<feature type="region of interest" description="Disordered" evidence="3">
    <location>
        <begin position="117"/>
        <end position="142"/>
    </location>
</feature>
<accession>A0ABY5PNF3</accession>
<dbReference type="Gene3D" id="3.40.720.10">
    <property type="entry name" value="Alkaline Phosphatase, subunit A"/>
    <property type="match status" value="1"/>
</dbReference>
<dbReference type="SUPFAM" id="SSF53649">
    <property type="entry name" value="Alkaline phosphatase-like"/>
    <property type="match status" value="1"/>
</dbReference>
<comment type="similarity">
    <text evidence="2">Belongs to the alkaline phosphatase family.</text>
</comment>
<dbReference type="PRINTS" id="PR00113">
    <property type="entry name" value="ALKPHPHTASE"/>
</dbReference>
<dbReference type="SMART" id="SM00098">
    <property type="entry name" value="alkPPc"/>
    <property type="match status" value="1"/>
</dbReference>
<keyword evidence="1" id="KW-0597">Phosphoprotein</keyword>
<dbReference type="PANTHER" id="PTHR11596">
    <property type="entry name" value="ALKALINE PHOSPHATASE"/>
    <property type="match status" value="1"/>
</dbReference>
<dbReference type="EMBL" id="CP088295">
    <property type="protein sequence ID" value="UUY06146.1"/>
    <property type="molecule type" value="Genomic_DNA"/>
</dbReference>
<evidence type="ECO:0000256" key="2">
    <source>
        <dbReference type="RuleBase" id="RU003946"/>
    </source>
</evidence>
<evidence type="ECO:0000256" key="3">
    <source>
        <dbReference type="SAM" id="MobiDB-lite"/>
    </source>
</evidence>
<evidence type="ECO:0000313" key="5">
    <source>
        <dbReference type="EMBL" id="UUY06146.1"/>
    </source>
</evidence>
<organism evidence="5 6">
    <name type="scientific">Svornostia abyssi</name>
    <dbReference type="NCBI Taxonomy" id="2898438"/>
    <lineage>
        <taxon>Bacteria</taxon>
        <taxon>Bacillati</taxon>
        <taxon>Actinomycetota</taxon>
        <taxon>Thermoleophilia</taxon>
        <taxon>Solirubrobacterales</taxon>
        <taxon>Baekduiaceae</taxon>
        <taxon>Svornostia</taxon>
    </lineage>
</organism>
<dbReference type="Proteomes" id="UP001058860">
    <property type="component" value="Chromosome"/>
</dbReference>
<feature type="chain" id="PRO_5047154777" evidence="4">
    <location>
        <begin position="27"/>
        <end position="460"/>
    </location>
</feature>
<reference evidence="6" key="1">
    <citation type="submission" date="2021-11" db="EMBL/GenBank/DDBJ databases">
        <title>Cultivation dependent microbiological survey of springs from the worlds oldest radium mine currently devoted to the extraction of radon-saturated water.</title>
        <authorList>
            <person name="Kapinusova G."/>
            <person name="Smrhova T."/>
            <person name="Strejcek M."/>
            <person name="Suman J."/>
            <person name="Jani K."/>
            <person name="Pajer P."/>
            <person name="Uhlik O."/>
        </authorList>
    </citation>
    <scope>NUCLEOTIDE SEQUENCE [LARGE SCALE GENOMIC DNA]</scope>
    <source>
        <strain evidence="6">J379</strain>
    </source>
</reference>
<keyword evidence="5" id="KW-0378">Hydrolase</keyword>
<keyword evidence="4" id="KW-0732">Signal</keyword>
<keyword evidence="6" id="KW-1185">Reference proteome</keyword>
<dbReference type="InterPro" id="IPR017850">
    <property type="entry name" value="Alkaline_phosphatase_core_sf"/>
</dbReference>
<gene>
    <name evidence="5" type="ORF">LRS13_11740</name>
</gene>
<dbReference type="GO" id="GO:0004035">
    <property type="term" value="F:alkaline phosphatase activity"/>
    <property type="evidence" value="ECO:0007669"/>
    <property type="project" value="UniProtKB-EC"/>
</dbReference>
<proteinExistence type="inferred from homology"/>
<dbReference type="InterPro" id="IPR001952">
    <property type="entry name" value="Alkaline_phosphatase"/>
</dbReference>
<feature type="signal peptide" evidence="4">
    <location>
        <begin position="1"/>
        <end position="26"/>
    </location>
</feature>
<dbReference type="CDD" id="cd16012">
    <property type="entry name" value="ALP"/>
    <property type="match status" value="1"/>
</dbReference>
<dbReference type="Pfam" id="PF00245">
    <property type="entry name" value="Alk_phosphatase"/>
    <property type="match status" value="1"/>
</dbReference>
<protein>
    <submittedName>
        <fullName evidence="5">Alkaline phosphatase</fullName>
        <ecNumber evidence="5">3.1.3.1</ecNumber>
    </submittedName>
</protein>
<evidence type="ECO:0000256" key="4">
    <source>
        <dbReference type="SAM" id="SignalP"/>
    </source>
</evidence>
<dbReference type="PANTHER" id="PTHR11596:SF5">
    <property type="entry name" value="ALKALINE PHOSPHATASE"/>
    <property type="match status" value="1"/>
</dbReference>
<dbReference type="EC" id="3.1.3.1" evidence="5"/>
<evidence type="ECO:0000313" key="6">
    <source>
        <dbReference type="Proteomes" id="UP001058860"/>
    </source>
</evidence>
<sequence>MLPKRTLAALTATVAAGAVTVGVVVASDPVPPDNGAAIKAAIDSSTPKNVILIIGDGMGDSELTIGRYYQNGAKGAPLATEKLPFTGSLLTWNLEYGAGPDYDPGYVPDSAPTATAWSTGKKTGDARLSQGMSTGETVPGSNAGFETTFEIMKSRGKAIGNVATSEITDATPAAPSSHISRRACHGPADTRSLCPAEAKTAIPAGLGSIAEQQVDHLLDVNLGGGKNRYAQDLDGNVGTPETVIDYAVSNGYKVVEDKAALAAYNGPKKVLGLFNGGNMRTKYNPLVAAPTPGAGSETTKCTLQDRGNEPSLLEMTRAAVRKLRNDSDGFFLQVESASIDKRDHASDLCGQIGETEQLDETVAYAMEFQKRNPDTLVIVTADHSHTSQIVSPTQDPPGFYATVETADGAPMRVSYGTGKSAGGQSHTGARVPVAAVGPQASNVMGARDQTDLFHTLIGRP</sequence>
<name>A0ABY5PNF3_9ACTN</name>
<dbReference type="RefSeq" id="WP_353866576.1">
    <property type="nucleotide sequence ID" value="NZ_CP088295.1"/>
</dbReference>
<evidence type="ECO:0000256" key="1">
    <source>
        <dbReference type="ARBA" id="ARBA00022553"/>
    </source>
</evidence>